<name>A0A4Q2D2Z1_9AGAR</name>
<dbReference type="EMBL" id="SDEE01000865">
    <property type="protein sequence ID" value="RXW13640.1"/>
    <property type="molecule type" value="Genomic_DNA"/>
</dbReference>
<dbReference type="Proteomes" id="UP000290288">
    <property type="component" value="Unassembled WGS sequence"/>
</dbReference>
<proteinExistence type="predicted"/>
<gene>
    <name evidence="1" type="ORF">EST38_g12214</name>
</gene>
<dbReference type="STRING" id="2316362.A0A4Q2D2Z1"/>
<evidence type="ECO:0000313" key="2">
    <source>
        <dbReference type="Proteomes" id="UP000290288"/>
    </source>
</evidence>
<reference evidence="1 2" key="1">
    <citation type="submission" date="2019-01" db="EMBL/GenBank/DDBJ databases">
        <title>Draft genome sequence of Psathyrella aberdarensis IHI B618.</title>
        <authorList>
            <person name="Buettner E."/>
            <person name="Kellner H."/>
        </authorList>
    </citation>
    <scope>NUCLEOTIDE SEQUENCE [LARGE SCALE GENOMIC DNA]</scope>
    <source>
        <strain evidence="1 2">IHI B618</strain>
    </source>
</reference>
<accession>A0A4Q2D2Z1</accession>
<sequence length="247" mass="27330">MQAPGWHLEIPHTLHDESAVGGPRLPNILPAKRPIDLTIDFLTRLWNQITRDIGAAAAAALNTAEVWLTVPAAWFEIFTCFNLKDPCDSTVGLINGQLDTVQFTMKTSLLLCHRSDTATSRSAAQYVLPKRSVVSMDLSEVVHYEDSSFIATLYTSDSGKFMRYTDEDGILELCKRTIDLTSAFQQNATTSNMAGSIPSLSLGVGWREGYHGQVGDRYFSVSSLPFVPELDVMADCFVYRVTFDFCG</sequence>
<evidence type="ECO:0000313" key="1">
    <source>
        <dbReference type="EMBL" id="RXW13640.1"/>
    </source>
</evidence>
<dbReference type="AlphaFoldDB" id="A0A4Q2D2Z1"/>
<comment type="caution">
    <text evidence="1">The sequence shown here is derived from an EMBL/GenBank/DDBJ whole genome shotgun (WGS) entry which is preliminary data.</text>
</comment>
<keyword evidence="2" id="KW-1185">Reference proteome</keyword>
<dbReference type="OrthoDB" id="2963168at2759"/>
<protein>
    <submittedName>
        <fullName evidence="1">Uncharacterized protein</fullName>
    </submittedName>
</protein>
<organism evidence="1 2">
    <name type="scientific">Candolleomyces aberdarensis</name>
    <dbReference type="NCBI Taxonomy" id="2316362"/>
    <lineage>
        <taxon>Eukaryota</taxon>
        <taxon>Fungi</taxon>
        <taxon>Dikarya</taxon>
        <taxon>Basidiomycota</taxon>
        <taxon>Agaricomycotina</taxon>
        <taxon>Agaricomycetes</taxon>
        <taxon>Agaricomycetidae</taxon>
        <taxon>Agaricales</taxon>
        <taxon>Agaricineae</taxon>
        <taxon>Psathyrellaceae</taxon>
        <taxon>Candolleomyces</taxon>
    </lineage>
</organism>